<dbReference type="NCBIfam" id="NF037997">
    <property type="entry name" value="Na_Pi_symport"/>
    <property type="match status" value="1"/>
</dbReference>
<evidence type="ECO:0000256" key="1">
    <source>
        <dbReference type="ARBA" id="ARBA00004651"/>
    </source>
</evidence>
<feature type="transmembrane region" description="Helical" evidence="6">
    <location>
        <begin position="216"/>
        <end position="238"/>
    </location>
</feature>
<keyword evidence="4 6" id="KW-1133">Transmembrane helix</keyword>
<feature type="domain" description="PhoU" evidence="7">
    <location>
        <begin position="347"/>
        <end position="434"/>
    </location>
</feature>
<name>A0A943EDL5_9FIRM</name>
<gene>
    <name evidence="8" type="ORF">KHX13_08125</name>
</gene>
<reference evidence="8" key="1">
    <citation type="submission" date="2021-02" db="EMBL/GenBank/DDBJ databases">
        <title>Infant gut strain persistence is associated with maternal origin, phylogeny, and functional potential including surface adhesion and iron acquisition.</title>
        <authorList>
            <person name="Lou Y.C."/>
        </authorList>
    </citation>
    <scope>NUCLEOTIDE SEQUENCE</scope>
    <source>
        <strain evidence="8">L3_106_000M1_dasL3_106_000M1_concoct_15</strain>
    </source>
</reference>
<comment type="subcellular location">
    <subcellularLocation>
        <location evidence="1">Cell membrane</location>
        <topology evidence="1">Multi-pass membrane protein</topology>
    </subcellularLocation>
</comment>
<evidence type="ECO:0000259" key="7">
    <source>
        <dbReference type="Pfam" id="PF01895"/>
    </source>
</evidence>
<dbReference type="PANTHER" id="PTHR10010">
    <property type="entry name" value="SOLUTE CARRIER FAMILY 34 SODIUM PHOSPHATE , MEMBER 2-RELATED"/>
    <property type="match status" value="1"/>
</dbReference>
<organism evidence="8 9">
    <name type="scientific">Acidaminococcus intestini</name>
    <dbReference type="NCBI Taxonomy" id="187327"/>
    <lineage>
        <taxon>Bacteria</taxon>
        <taxon>Bacillati</taxon>
        <taxon>Bacillota</taxon>
        <taxon>Negativicutes</taxon>
        <taxon>Acidaminococcales</taxon>
        <taxon>Acidaminococcaceae</taxon>
        <taxon>Acidaminococcus</taxon>
    </lineage>
</organism>
<dbReference type="GO" id="GO:0005436">
    <property type="term" value="F:sodium:phosphate symporter activity"/>
    <property type="evidence" value="ECO:0007669"/>
    <property type="project" value="InterPro"/>
</dbReference>
<dbReference type="EMBL" id="JAGZCZ010000010">
    <property type="protein sequence ID" value="MBS5520272.1"/>
    <property type="molecule type" value="Genomic_DNA"/>
</dbReference>
<evidence type="ECO:0000256" key="4">
    <source>
        <dbReference type="ARBA" id="ARBA00022989"/>
    </source>
</evidence>
<feature type="domain" description="PhoU" evidence="7">
    <location>
        <begin position="453"/>
        <end position="537"/>
    </location>
</feature>
<feature type="transmembrane region" description="Helical" evidence="6">
    <location>
        <begin position="250"/>
        <end position="272"/>
    </location>
</feature>
<feature type="transmembrane region" description="Helical" evidence="6">
    <location>
        <begin position="284"/>
        <end position="304"/>
    </location>
</feature>
<dbReference type="AlphaFoldDB" id="A0A943EDL5"/>
<accession>A0A943EDL5</accession>
<comment type="caution">
    <text evidence="8">The sequence shown here is derived from an EMBL/GenBank/DDBJ whole genome shotgun (WGS) entry which is preliminary data.</text>
</comment>
<proteinExistence type="predicted"/>
<keyword evidence="5 6" id="KW-0472">Membrane</keyword>
<dbReference type="NCBIfam" id="TIGR00704">
    <property type="entry name" value="NaPi_cotrn_rel"/>
    <property type="match status" value="1"/>
</dbReference>
<evidence type="ECO:0000256" key="3">
    <source>
        <dbReference type="ARBA" id="ARBA00022692"/>
    </source>
</evidence>
<evidence type="ECO:0000256" key="2">
    <source>
        <dbReference type="ARBA" id="ARBA00022475"/>
    </source>
</evidence>
<evidence type="ECO:0000313" key="8">
    <source>
        <dbReference type="EMBL" id="MBS5520272.1"/>
    </source>
</evidence>
<dbReference type="Proteomes" id="UP000754226">
    <property type="component" value="Unassembled WGS sequence"/>
</dbReference>
<dbReference type="InterPro" id="IPR026022">
    <property type="entry name" value="PhoU_dom"/>
</dbReference>
<feature type="transmembrane region" description="Helical" evidence="6">
    <location>
        <begin position="141"/>
        <end position="159"/>
    </location>
</feature>
<evidence type="ECO:0000313" key="9">
    <source>
        <dbReference type="Proteomes" id="UP000754226"/>
    </source>
</evidence>
<dbReference type="Gene3D" id="1.20.58.220">
    <property type="entry name" value="Phosphate transport system protein phou homolog 2, domain 2"/>
    <property type="match status" value="1"/>
</dbReference>
<dbReference type="InterPro" id="IPR004633">
    <property type="entry name" value="NaPi_cotrn-rel/YqeW-like"/>
</dbReference>
<dbReference type="GO" id="GO:0005886">
    <property type="term" value="C:plasma membrane"/>
    <property type="evidence" value="ECO:0007669"/>
    <property type="project" value="UniProtKB-SubCell"/>
</dbReference>
<dbReference type="Pfam" id="PF02690">
    <property type="entry name" value="Na_Pi_cotrans"/>
    <property type="match status" value="2"/>
</dbReference>
<sequence length="541" mass="58506">MLTGEITLLQFFLFLGGISLFLYGMQLMGDGLQAAAGSKLQRILGALTKRTIYGVALGAGVTSILQSSSATTVMTVGLVNAGLMNLQQAFGIVMGANIGTTITAQLIAFKLTDYITLLLAIGFLIRTVAKKRQMKDIGQVLMGFGILMLGMAMMSNSVAPLRHNTAVVDFIGRFSTHPILGLLVGLCMTVVIQSSSATVGILMAMAGQGLIPLEGAVPVLLGDNIGTCITAVLATLQANINAKRVALSHVLFNLIGSIIAIALLGQFLTLVLKISPAGNISRQIANAHTVFNVVNTILFLPFAGQFTKLIEKIMPNKNGEISYQPKFLNESMLDTPAIALSLARKEVSRMGSLALGNIKRAFSCINQYDSKKVKYIKEHEPVIDNLEEAITVYLTKMSEKNLSVELTNIHTGLLHCCMDLERIGDHAETIAKRVKSMNEDGISFSPEAAEEMKEIGDMVIRTTADALQSLEDNDVNLAKAALARSHEVRKKEKAMRRSHVDRLNRGVCTPETGFVMLELLLNMKRVSDHAQNLCEIVLGEF</sequence>
<dbReference type="GO" id="GO:0044341">
    <property type="term" value="P:sodium-dependent phosphate transport"/>
    <property type="evidence" value="ECO:0007669"/>
    <property type="project" value="InterPro"/>
</dbReference>
<evidence type="ECO:0000256" key="5">
    <source>
        <dbReference type="ARBA" id="ARBA00023136"/>
    </source>
</evidence>
<keyword evidence="2" id="KW-1003">Cell membrane</keyword>
<dbReference type="Pfam" id="PF01895">
    <property type="entry name" value="PhoU"/>
    <property type="match status" value="2"/>
</dbReference>
<evidence type="ECO:0000256" key="6">
    <source>
        <dbReference type="SAM" id="Phobius"/>
    </source>
</evidence>
<dbReference type="SUPFAM" id="SSF109755">
    <property type="entry name" value="PhoU-like"/>
    <property type="match status" value="1"/>
</dbReference>
<dbReference type="InterPro" id="IPR038078">
    <property type="entry name" value="PhoU-like_sf"/>
</dbReference>
<protein>
    <submittedName>
        <fullName evidence="8">Na/Pi cotransporter family protein</fullName>
    </submittedName>
</protein>
<dbReference type="PANTHER" id="PTHR10010:SF46">
    <property type="entry name" value="SODIUM-DEPENDENT PHOSPHATE TRANSPORT PROTEIN 2B"/>
    <property type="match status" value="1"/>
</dbReference>
<dbReference type="InterPro" id="IPR003841">
    <property type="entry name" value="Na/Pi_transpt"/>
</dbReference>
<feature type="transmembrane region" description="Helical" evidence="6">
    <location>
        <begin position="179"/>
        <end position="204"/>
    </location>
</feature>
<keyword evidence="3 6" id="KW-0812">Transmembrane</keyword>
<feature type="transmembrane region" description="Helical" evidence="6">
    <location>
        <begin position="6"/>
        <end position="23"/>
    </location>
</feature>